<comment type="caution">
    <text evidence="1">The sequence shown here is derived from an EMBL/GenBank/DDBJ whole genome shotgun (WGS) entry which is preliminary data.</text>
</comment>
<dbReference type="Proteomes" id="UP000030129">
    <property type="component" value="Unassembled WGS sequence"/>
</dbReference>
<dbReference type="EMBL" id="JRLV01000026">
    <property type="protein sequence ID" value="KGO78797.1"/>
    <property type="molecule type" value="Genomic_DNA"/>
</dbReference>
<gene>
    <name evidence="1" type="ORF">Q763_16545</name>
</gene>
<evidence type="ECO:0000313" key="2">
    <source>
        <dbReference type="Proteomes" id="UP000030129"/>
    </source>
</evidence>
<proteinExistence type="predicted"/>
<organism evidence="1 2">
    <name type="scientific">Flavobacterium beibuense F44-8</name>
    <dbReference type="NCBI Taxonomy" id="1406840"/>
    <lineage>
        <taxon>Bacteria</taxon>
        <taxon>Pseudomonadati</taxon>
        <taxon>Bacteroidota</taxon>
        <taxon>Flavobacteriia</taxon>
        <taxon>Flavobacteriales</taxon>
        <taxon>Flavobacteriaceae</taxon>
        <taxon>Flavobacterium</taxon>
    </lineage>
</organism>
<name>A0A0A2LFA1_9FLAO</name>
<evidence type="ECO:0000313" key="1">
    <source>
        <dbReference type="EMBL" id="KGO78797.1"/>
    </source>
</evidence>
<dbReference type="RefSeq" id="WP_035136082.1">
    <property type="nucleotide sequence ID" value="NZ_JRLV01000026.1"/>
</dbReference>
<reference evidence="1 2" key="1">
    <citation type="submission" date="2013-09" db="EMBL/GenBank/DDBJ databases">
        <authorList>
            <person name="Zeng Z."/>
            <person name="Chen C."/>
        </authorList>
    </citation>
    <scope>NUCLEOTIDE SEQUENCE [LARGE SCALE GENOMIC DNA]</scope>
    <source>
        <strain evidence="1 2">F44-8</strain>
    </source>
</reference>
<keyword evidence="2" id="KW-1185">Reference proteome</keyword>
<accession>A0A0A2LFA1</accession>
<protein>
    <submittedName>
        <fullName evidence="1">Uncharacterized protein</fullName>
    </submittedName>
</protein>
<sequence length="463" mass="55283">MKVIIIIGIVLVVIYYIGKNKQKNQPEKKNLSKKKPSFQSNSYFQSKLSEIKFPDRINAIDWHNQKIQQGLRTGDIELANLSYAKLYESIRQQNVNDNGEFDDILQTVGKEYKGFREYYQVEYPEQFLPPEERKKKKEKEFEKIKDLPVYLETGNYIELPKQILKYVDIVKPISEWYEIGLKPKKEKYGRWKAIKRSERYFGFYDAKLDKPSHKISLETGKRITQKPYFIKALNEQGIPLTDFVAYGKDLEHFVRAVDFFDNQKFENAQKEIDKALELKRKEDYEELKVDIEIKLNNEQVVDKEFKKYEFDIDSAIHIGKFNDWLKVLINNHKYDKVIDFINQANKTLEKLLSGEIEPKIYGKQSSDYYQYKKEQFNRNLIYIFDFKSSELEKSENSIKLLELFLSLYNKEDFRPIEKIADQFSAWNLNERAIELYRECLNMIGNENKPRIISRIEKKIQNNK</sequence>
<dbReference type="eggNOG" id="ENOG502ZYHK">
    <property type="taxonomic scope" value="Bacteria"/>
</dbReference>
<dbReference type="AlphaFoldDB" id="A0A0A2LFA1"/>